<evidence type="ECO:0000313" key="1">
    <source>
        <dbReference type="EMBL" id="EFN76099.1"/>
    </source>
</evidence>
<reference evidence="1 2" key="1">
    <citation type="journal article" date="2010" name="Science">
        <title>Genomic comparison of the ants Camponotus floridanus and Harpegnathos saltator.</title>
        <authorList>
            <person name="Bonasio R."/>
            <person name="Zhang G."/>
            <person name="Ye C."/>
            <person name="Mutti N.S."/>
            <person name="Fang X."/>
            <person name="Qin N."/>
            <person name="Donahue G."/>
            <person name="Yang P."/>
            <person name="Li Q."/>
            <person name="Li C."/>
            <person name="Zhang P."/>
            <person name="Huang Z."/>
            <person name="Berger S.L."/>
            <person name="Reinberg D."/>
            <person name="Wang J."/>
            <person name="Liebig J."/>
        </authorList>
    </citation>
    <scope>NUCLEOTIDE SEQUENCE [LARGE SCALE GENOMIC DNA]</scope>
    <source>
        <strain evidence="1 2">R22 G/1</strain>
    </source>
</reference>
<keyword evidence="2" id="KW-1185">Reference proteome</keyword>
<dbReference type="OrthoDB" id="10006435at2759"/>
<accession>E2C7I1</accession>
<name>E2C7I1_HARSA</name>
<evidence type="ECO:0000313" key="2">
    <source>
        <dbReference type="Proteomes" id="UP000008237"/>
    </source>
</evidence>
<dbReference type="EMBL" id="GL453372">
    <property type="protein sequence ID" value="EFN76099.1"/>
    <property type="molecule type" value="Genomic_DNA"/>
</dbReference>
<feature type="non-terminal residue" evidence="1">
    <location>
        <position position="1"/>
    </location>
</feature>
<protein>
    <submittedName>
        <fullName evidence="1">Uncharacterized protein</fullName>
    </submittedName>
</protein>
<dbReference type="InParanoid" id="E2C7I1"/>
<sequence>CSAENIETALKISLKGLGTSKNIELQTSVQPNSCHTVKEGPKFTLGAGVYW</sequence>
<feature type="non-terminal residue" evidence="1">
    <location>
        <position position="51"/>
    </location>
</feature>
<dbReference type="AlphaFoldDB" id="E2C7I1"/>
<gene>
    <name evidence="1" type="ORF">EAI_00041</name>
</gene>
<dbReference type="Proteomes" id="UP000008237">
    <property type="component" value="Unassembled WGS sequence"/>
</dbReference>
<proteinExistence type="predicted"/>
<organism evidence="2">
    <name type="scientific">Harpegnathos saltator</name>
    <name type="common">Jerdon's jumping ant</name>
    <dbReference type="NCBI Taxonomy" id="610380"/>
    <lineage>
        <taxon>Eukaryota</taxon>
        <taxon>Metazoa</taxon>
        <taxon>Ecdysozoa</taxon>
        <taxon>Arthropoda</taxon>
        <taxon>Hexapoda</taxon>
        <taxon>Insecta</taxon>
        <taxon>Pterygota</taxon>
        <taxon>Neoptera</taxon>
        <taxon>Endopterygota</taxon>
        <taxon>Hymenoptera</taxon>
        <taxon>Apocrita</taxon>
        <taxon>Aculeata</taxon>
        <taxon>Formicoidea</taxon>
        <taxon>Formicidae</taxon>
        <taxon>Ponerinae</taxon>
        <taxon>Ponerini</taxon>
        <taxon>Harpegnathos</taxon>
    </lineage>
</organism>